<dbReference type="EMBL" id="RBZW01000076">
    <property type="protein sequence ID" value="THE62812.1"/>
    <property type="molecule type" value="Genomic_DNA"/>
</dbReference>
<dbReference type="GO" id="GO:0016787">
    <property type="term" value="F:hydrolase activity"/>
    <property type="evidence" value="ECO:0007669"/>
    <property type="project" value="InterPro"/>
</dbReference>
<dbReference type="Gene3D" id="3.60.21.10">
    <property type="match status" value="1"/>
</dbReference>
<dbReference type="Pfam" id="PF00149">
    <property type="entry name" value="Metallophos"/>
    <property type="match status" value="1"/>
</dbReference>
<organism evidence="2 3">
    <name type="scientific">Salinadaptatus halalkaliphilus</name>
    <dbReference type="NCBI Taxonomy" id="2419781"/>
    <lineage>
        <taxon>Archaea</taxon>
        <taxon>Methanobacteriati</taxon>
        <taxon>Methanobacteriota</taxon>
        <taxon>Stenosarchaea group</taxon>
        <taxon>Halobacteria</taxon>
        <taxon>Halobacteriales</taxon>
        <taxon>Natrialbaceae</taxon>
        <taxon>Salinadaptatus</taxon>
    </lineage>
</organism>
<dbReference type="Proteomes" id="UP000318864">
    <property type="component" value="Unassembled WGS sequence"/>
</dbReference>
<dbReference type="RefSeq" id="WP_141466445.1">
    <property type="nucleotide sequence ID" value="NZ_RBZW01000076.1"/>
</dbReference>
<evidence type="ECO:0000259" key="1">
    <source>
        <dbReference type="Pfam" id="PF00149"/>
    </source>
</evidence>
<evidence type="ECO:0000313" key="3">
    <source>
        <dbReference type="Proteomes" id="UP000318864"/>
    </source>
</evidence>
<comment type="caution">
    <text evidence="2">The sequence shown here is derived from an EMBL/GenBank/DDBJ whole genome shotgun (WGS) entry which is preliminary data.</text>
</comment>
<sequence length="240" mass="26090">MPLPDCPVAFDARSVYVPAADALVVADLHFGRGTASSVEAPLEGGRDVLERLETLCRRHEPATVVVAGDLLHAFDRVPRGVEDDLEMLSDLVAANDATLVVTPGNHDAMLEHTVLADVLEADRQSEYRLADETTVVCHGHEKPTAGAELYVVGHDHPALSADGRKVPCFLYGQTTYDESDVLVVPAFTRLARGATVNGMYGPDFQSPLVVDAGQFHPVVYDESTDESLWFPKLRACRDRL</sequence>
<proteinExistence type="predicted"/>
<gene>
    <name evidence="2" type="ORF">D8Y22_20335</name>
</gene>
<evidence type="ECO:0000313" key="2">
    <source>
        <dbReference type="EMBL" id="THE62812.1"/>
    </source>
</evidence>
<feature type="domain" description="Calcineurin-like phosphoesterase" evidence="1">
    <location>
        <begin position="23"/>
        <end position="116"/>
    </location>
</feature>
<dbReference type="InterPro" id="IPR029052">
    <property type="entry name" value="Metallo-depent_PP-like"/>
</dbReference>
<dbReference type="SUPFAM" id="SSF56300">
    <property type="entry name" value="Metallo-dependent phosphatases"/>
    <property type="match status" value="1"/>
</dbReference>
<dbReference type="OrthoDB" id="18264at2157"/>
<dbReference type="InterPro" id="IPR004843">
    <property type="entry name" value="Calcineurin-like_PHP"/>
</dbReference>
<reference evidence="2 3" key="1">
    <citation type="submission" date="2018-10" db="EMBL/GenBank/DDBJ databases">
        <title>Natronolimnobius sp. XQ-INN 246 isolated from Inner Mongolia Autonomous Region of China.</title>
        <authorList>
            <person name="Xue Q."/>
        </authorList>
    </citation>
    <scope>NUCLEOTIDE SEQUENCE [LARGE SCALE GENOMIC DNA]</scope>
    <source>
        <strain evidence="2 3">XQ-INN 246</strain>
    </source>
</reference>
<dbReference type="PANTHER" id="PTHR39323:SF1">
    <property type="entry name" value="BLR1149 PROTEIN"/>
    <property type="match status" value="1"/>
</dbReference>
<name>A0A4S3TG58_9EURY</name>
<accession>A0A4S3TG58</accession>
<dbReference type="AlphaFoldDB" id="A0A4S3TG58"/>
<dbReference type="PANTHER" id="PTHR39323">
    <property type="entry name" value="BLR1149 PROTEIN"/>
    <property type="match status" value="1"/>
</dbReference>
<keyword evidence="3" id="KW-1185">Reference proteome</keyword>
<protein>
    <submittedName>
        <fullName evidence="2">Metallophosphoesterase</fullName>
    </submittedName>
</protein>